<feature type="compositionally biased region" description="Low complexity" evidence="5">
    <location>
        <begin position="54"/>
        <end position="84"/>
    </location>
</feature>
<gene>
    <name evidence="7" type="ORF">KDA27_10340</name>
</gene>
<dbReference type="AlphaFoldDB" id="A0A956NCB9"/>
<dbReference type="GO" id="GO:0043842">
    <property type="term" value="F:Kdo transferase activity"/>
    <property type="evidence" value="ECO:0007669"/>
    <property type="project" value="UniProtKB-EC"/>
</dbReference>
<feature type="transmembrane region" description="Helical" evidence="4">
    <location>
        <begin position="12"/>
        <end position="32"/>
    </location>
</feature>
<keyword evidence="4" id="KW-0448">Lipopolysaccharide biosynthesis</keyword>
<dbReference type="PANTHER" id="PTHR42755">
    <property type="entry name" value="3-DEOXY-MANNO-OCTULOSONATE CYTIDYLYLTRANSFERASE"/>
    <property type="match status" value="1"/>
</dbReference>
<evidence type="ECO:0000256" key="3">
    <source>
        <dbReference type="PIRSR" id="PIRSR639901-2"/>
    </source>
</evidence>
<sequence length="480" mass="52399">MTSSRPRSTPLLQAYRVLSAVVFVLGFPYLLYRRSKHPDEMRERWGQEPSSAVSGVPATSATSPPAPGVSSATLSPSRTSSARPVPTGAVWIHAASLGEVEAVRAWMEDRPLRDGVSWFVTVTSTSARRRAPERLGPEVAVRFAPLDQDGPVRRFLARHEPRALILVETELWPITLDLCRRAGVPVYIASGRISPKGWSTMAWARSLYREVASAVRAAAVQGNADEERFAALGIAPTCVCGNVKYRVPGSSERDDTVARSEEETRFRGLPIWVIGSLRKGEELLLRVAREVGEQGGYVVIAPRHLRERSAWVEACRKAGVEPVLRSETPEEVLTDADAFQELFAPPRHDGPRVLLVDVHGELRSWYARAAAASVGGTWMRIGGHNLFEPLSVGVPVSFGPYIENVRDVADAALIHGGGFQTSDPAALREWVQRCLDRASRQKTERSALHTARVLAGAGERTRACLSAAEAAEVEGGIFRP</sequence>
<dbReference type="GO" id="GO:0009245">
    <property type="term" value="P:lipid A biosynthetic process"/>
    <property type="evidence" value="ECO:0007669"/>
    <property type="project" value="TreeGrafter"/>
</dbReference>
<feature type="domain" description="3-deoxy-D-manno-octulosonic-acid transferase N-terminal" evidence="6">
    <location>
        <begin position="86"/>
        <end position="246"/>
    </location>
</feature>
<reference evidence="7" key="1">
    <citation type="submission" date="2020-04" db="EMBL/GenBank/DDBJ databases">
        <authorList>
            <person name="Zhang T."/>
        </authorList>
    </citation>
    <scope>NUCLEOTIDE SEQUENCE</scope>
    <source>
        <strain evidence="7">HKST-UBA02</strain>
    </source>
</reference>
<comment type="pathway">
    <text evidence="4">Bacterial outer membrane biogenesis; LPS core biosynthesis.</text>
</comment>
<reference evidence="7" key="2">
    <citation type="journal article" date="2021" name="Microbiome">
        <title>Successional dynamics and alternative stable states in a saline activated sludge microbial community over 9 years.</title>
        <authorList>
            <person name="Wang Y."/>
            <person name="Ye J."/>
            <person name="Ju F."/>
            <person name="Liu L."/>
            <person name="Boyd J.A."/>
            <person name="Deng Y."/>
            <person name="Parks D.H."/>
            <person name="Jiang X."/>
            <person name="Yin X."/>
            <person name="Woodcroft B.J."/>
            <person name="Tyson G.W."/>
            <person name="Hugenholtz P."/>
            <person name="Polz M.F."/>
            <person name="Zhang T."/>
        </authorList>
    </citation>
    <scope>NUCLEOTIDE SEQUENCE</scope>
    <source>
        <strain evidence="7">HKST-UBA02</strain>
    </source>
</reference>
<keyword evidence="1 4" id="KW-0808">Transferase</keyword>
<feature type="region of interest" description="Disordered" evidence="5">
    <location>
        <begin position="41"/>
        <end position="84"/>
    </location>
</feature>
<feature type="active site" description="Proton acceptor" evidence="2">
    <location>
        <position position="99"/>
    </location>
</feature>
<feature type="site" description="Transition state stabilizer" evidence="3">
    <location>
        <position position="168"/>
    </location>
</feature>
<evidence type="ECO:0000259" key="6">
    <source>
        <dbReference type="Pfam" id="PF04413"/>
    </source>
</evidence>
<feature type="site" description="Transition state stabilizer" evidence="3">
    <location>
        <position position="244"/>
    </location>
</feature>
<name>A0A956NCB9_UNCEI</name>
<dbReference type="PANTHER" id="PTHR42755:SF1">
    <property type="entry name" value="3-DEOXY-D-MANNO-OCTULOSONIC ACID TRANSFERASE, MITOCHONDRIAL-RELATED"/>
    <property type="match status" value="1"/>
</dbReference>
<dbReference type="GO" id="GO:0005886">
    <property type="term" value="C:plasma membrane"/>
    <property type="evidence" value="ECO:0007669"/>
    <property type="project" value="UniProtKB-SubCell"/>
</dbReference>
<dbReference type="InterPro" id="IPR038107">
    <property type="entry name" value="Glycos_transf_N_sf"/>
</dbReference>
<comment type="similarity">
    <text evidence="4">Belongs to the glycosyltransferase group 1 family.</text>
</comment>
<evidence type="ECO:0000313" key="7">
    <source>
        <dbReference type="EMBL" id="MCA9756192.1"/>
    </source>
</evidence>
<dbReference type="GO" id="GO:0009244">
    <property type="term" value="P:lipopolysaccharide core region biosynthetic process"/>
    <property type="evidence" value="ECO:0007669"/>
    <property type="project" value="UniProtKB-UniRule"/>
</dbReference>
<evidence type="ECO:0000256" key="1">
    <source>
        <dbReference type="ARBA" id="ARBA00022679"/>
    </source>
</evidence>
<evidence type="ECO:0000256" key="5">
    <source>
        <dbReference type="SAM" id="MobiDB-lite"/>
    </source>
</evidence>
<proteinExistence type="inferred from homology"/>
<keyword evidence="4" id="KW-1003">Cell membrane</keyword>
<dbReference type="EC" id="2.4.99.12" evidence="4"/>
<evidence type="ECO:0000256" key="2">
    <source>
        <dbReference type="PIRSR" id="PIRSR639901-1"/>
    </source>
</evidence>
<dbReference type="Gene3D" id="3.40.50.11720">
    <property type="entry name" value="3-Deoxy-D-manno-octulosonic-acid transferase, N-terminal domain"/>
    <property type="match status" value="1"/>
</dbReference>
<comment type="function">
    <text evidence="4">Involved in lipopolysaccharide (LPS) biosynthesis. Catalyzes the transfer of 3-deoxy-D-manno-octulosonate (Kdo) residue(s) from CMP-Kdo to lipid IV(A), the tetraacyldisaccharide-1,4'-bisphosphate precursor of lipid A.</text>
</comment>
<organism evidence="7 8">
    <name type="scientific">Eiseniibacteriota bacterium</name>
    <dbReference type="NCBI Taxonomy" id="2212470"/>
    <lineage>
        <taxon>Bacteria</taxon>
        <taxon>Candidatus Eiseniibacteriota</taxon>
    </lineage>
</organism>
<keyword evidence="4" id="KW-0472">Membrane</keyword>
<evidence type="ECO:0000313" key="8">
    <source>
        <dbReference type="Proteomes" id="UP000739538"/>
    </source>
</evidence>
<dbReference type="EMBL" id="JAGQHS010000045">
    <property type="protein sequence ID" value="MCA9756192.1"/>
    <property type="molecule type" value="Genomic_DNA"/>
</dbReference>
<dbReference type="InterPro" id="IPR039901">
    <property type="entry name" value="Kdotransferase"/>
</dbReference>
<keyword evidence="4" id="KW-1133">Transmembrane helix</keyword>
<accession>A0A956NCB9</accession>
<comment type="catalytic activity">
    <reaction evidence="4">
        <text>lipid IVA (E. coli) + CMP-3-deoxy-beta-D-manno-octulosonate = alpha-Kdo-(2-&gt;6)-lipid IVA (E. coli) + CMP + H(+)</text>
        <dbReference type="Rhea" id="RHEA:28066"/>
        <dbReference type="ChEBI" id="CHEBI:15378"/>
        <dbReference type="ChEBI" id="CHEBI:58603"/>
        <dbReference type="ChEBI" id="CHEBI:60364"/>
        <dbReference type="ChEBI" id="CHEBI:60377"/>
        <dbReference type="ChEBI" id="CHEBI:85987"/>
        <dbReference type="EC" id="2.4.99.12"/>
    </reaction>
</comment>
<dbReference type="InterPro" id="IPR007507">
    <property type="entry name" value="Glycos_transf_N"/>
</dbReference>
<dbReference type="Pfam" id="PF04413">
    <property type="entry name" value="Glycos_transf_N"/>
    <property type="match status" value="1"/>
</dbReference>
<dbReference type="Proteomes" id="UP000739538">
    <property type="component" value="Unassembled WGS sequence"/>
</dbReference>
<evidence type="ECO:0000256" key="4">
    <source>
        <dbReference type="RuleBase" id="RU365103"/>
    </source>
</evidence>
<dbReference type="Gene3D" id="3.40.50.2000">
    <property type="entry name" value="Glycogen Phosphorylase B"/>
    <property type="match status" value="1"/>
</dbReference>
<comment type="subcellular location">
    <subcellularLocation>
        <location evidence="4">Cell membrane</location>
    </subcellularLocation>
</comment>
<comment type="caution">
    <text evidence="7">The sequence shown here is derived from an EMBL/GenBank/DDBJ whole genome shotgun (WGS) entry which is preliminary data.</text>
</comment>
<keyword evidence="4" id="KW-0812">Transmembrane</keyword>
<protein>
    <recommendedName>
        <fullName evidence="4">3-deoxy-D-manno-octulosonic acid transferase</fullName>
        <shortName evidence="4">Kdo transferase</shortName>
        <ecNumber evidence="4">2.4.99.12</ecNumber>
    </recommendedName>
    <alternativeName>
        <fullName evidence="4">Lipid IV(A) 3-deoxy-D-manno-octulosonic acid transferase</fullName>
    </alternativeName>
</protein>